<dbReference type="SUPFAM" id="SSF51735">
    <property type="entry name" value="NAD(P)-binding Rossmann-fold domains"/>
    <property type="match status" value="1"/>
</dbReference>
<accession>A0ABQ9I5A7</accession>
<sequence>MAFLSQEWPTQSLVCNFQIPMQLDLSSLTSVKDFVTEVLKDFPKINVLVNNAGVYIPVEKNSKTKEGFEINFGVNHLGHFLLTNLLIPRLQESAPARVVTVSSTLHERGKIEFDNLRGEKGFAVAGGRYNPGYCNSKLANVLFSQELAKRVKGSGVDVYVLCPGFTFTGLFRNTPIKWFQYIMFAPIALYAMRTASQGAQTVLHCATEEALEGVSGHMYRNCALYQSKATLDPEVATKLWQVSEELTGVTFDDIVKR</sequence>
<dbReference type="PANTHER" id="PTHR43157">
    <property type="entry name" value="PHOSPHATIDYLINOSITOL-GLYCAN BIOSYNTHESIS CLASS F PROTEIN-RELATED"/>
    <property type="match status" value="1"/>
</dbReference>
<evidence type="ECO:0000256" key="1">
    <source>
        <dbReference type="ARBA" id="ARBA00023002"/>
    </source>
</evidence>
<reference evidence="3 4" key="1">
    <citation type="submission" date="2023-02" db="EMBL/GenBank/DDBJ databases">
        <title>LHISI_Scaffold_Assembly.</title>
        <authorList>
            <person name="Stuart O.P."/>
            <person name="Cleave R."/>
            <person name="Magrath M.J.L."/>
            <person name="Mikheyev A.S."/>
        </authorList>
    </citation>
    <scope>NUCLEOTIDE SEQUENCE [LARGE SCALE GENOMIC DNA]</scope>
    <source>
        <strain evidence="3">Daus_M_001</strain>
        <tissue evidence="3">Leg muscle</tissue>
    </source>
</reference>
<dbReference type="PRINTS" id="PR00080">
    <property type="entry name" value="SDRFAMILY"/>
</dbReference>
<keyword evidence="4" id="KW-1185">Reference proteome</keyword>
<dbReference type="Proteomes" id="UP001159363">
    <property type="component" value="Chromosome 2"/>
</dbReference>
<protein>
    <recommendedName>
        <fullName evidence="5">Retinol dehydrogenase 11</fullName>
    </recommendedName>
</protein>
<dbReference type="InterPro" id="IPR036291">
    <property type="entry name" value="NAD(P)-bd_dom_sf"/>
</dbReference>
<dbReference type="InterPro" id="IPR002347">
    <property type="entry name" value="SDR_fam"/>
</dbReference>
<gene>
    <name evidence="3" type="ORF">PR048_004384</name>
</gene>
<evidence type="ECO:0000313" key="3">
    <source>
        <dbReference type="EMBL" id="KAJ8891830.1"/>
    </source>
</evidence>
<comment type="similarity">
    <text evidence="2">Belongs to the short-chain dehydrogenases/reductases (SDR) family.</text>
</comment>
<evidence type="ECO:0000313" key="4">
    <source>
        <dbReference type="Proteomes" id="UP001159363"/>
    </source>
</evidence>
<comment type="caution">
    <text evidence="3">The sequence shown here is derived from an EMBL/GenBank/DDBJ whole genome shotgun (WGS) entry which is preliminary data.</text>
</comment>
<keyword evidence="1" id="KW-0560">Oxidoreductase</keyword>
<organism evidence="3 4">
    <name type="scientific">Dryococelus australis</name>
    <dbReference type="NCBI Taxonomy" id="614101"/>
    <lineage>
        <taxon>Eukaryota</taxon>
        <taxon>Metazoa</taxon>
        <taxon>Ecdysozoa</taxon>
        <taxon>Arthropoda</taxon>
        <taxon>Hexapoda</taxon>
        <taxon>Insecta</taxon>
        <taxon>Pterygota</taxon>
        <taxon>Neoptera</taxon>
        <taxon>Polyneoptera</taxon>
        <taxon>Phasmatodea</taxon>
        <taxon>Verophasmatodea</taxon>
        <taxon>Anareolatae</taxon>
        <taxon>Phasmatidae</taxon>
        <taxon>Eurycanthinae</taxon>
        <taxon>Dryococelus</taxon>
    </lineage>
</organism>
<dbReference type="PRINTS" id="PR00081">
    <property type="entry name" value="GDHRDH"/>
</dbReference>
<dbReference type="EMBL" id="JARBHB010000002">
    <property type="protein sequence ID" value="KAJ8891830.1"/>
    <property type="molecule type" value="Genomic_DNA"/>
</dbReference>
<evidence type="ECO:0000256" key="2">
    <source>
        <dbReference type="RuleBase" id="RU000363"/>
    </source>
</evidence>
<dbReference type="Gene3D" id="3.40.50.720">
    <property type="entry name" value="NAD(P)-binding Rossmann-like Domain"/>
    <property type="match status" value="1"/>
</dbReference>
<dbReference type="Pfam" id="PF00106">
    <property type="entry name" value="adh_short"/>
    <property type="match status" value="1"/>
</dbReference>
<name>A0ABQ9I5A7_9NEOP</name>
<proteinExistence type="inferred from homology"/>
<dbReference type="PANTHER" id="PTHR43157:SF31">
    <property type="entry name" value="PHOSPHATIDYLINOSITOL-GLYCAN BIOSYNTHESIS CLASS F PROTEIN"/>
    <property type="match status" value="1"/>
</dbReference>
<evidence type="ECO:0008006" key="5">
    <source>
        <dbReference type="Google" id="ProtNLM"/>
    </source>
</evidence>